<dbReference type="SUPFAM" id="SSF48403">
    <property type="entry name" value="Ankyrin repeat"/>
    <property type="match status" value="1"/>
</dbReference>
<proteinExistence type="predicted"/>
<dbReference type="Gene3D" id="1.25.40.20">
    <property type="entry name" value="Ankyrin repeat-containing domain"/>
    <property type="match status" value="1"/>
</dbReference>
<accession>A0A9W8SBZ2</accession>
<dbReference type="SMART" id="SM00248">
    <property type="entry name" value="ANK"/>
    <property type="match status" value="4"/>
</dbReference>
<feature type="compositionally biased region" description="Polar residues" evidence="1">
    <location>
        <begin position="654"/>
        <end position="676"/>
    </location>
</feature>
<gene>
    <name evidence="2" type="ORF">NW762_002331</name>
</gene>
<evidence type="ECO:0000313" key="3">
    <source>
        <dbReference type="Proteomes" id="UP001152049"/>
    </source>
</evidence>
<dbReference type="AlphaFoldDB" id="A0A9W8SBZ2"/>
<feature type="region of interest" description="Disordered" evidence="1">
    <location>
        <begin position="654"/>
        <end position="698"/>
    </location>
</feature>
<dbReference type="Proteomes" id="UP001152049">
    <property type="component" value="Unassembled WGS sequence"/>
</dbReference>
<evidence type="ECO:0008006" key="4">
    <source>
        <dbReference type="Google" id="ProtNLM"/>
    </source>
</evidence>
<comment type="caution">
    <text evidence="2">The sequence shown here is derived from an EMBL/GenBank/DDBJ whole genome shotgun (WGS) entry which is preliminary data.</text>
</comment>
<dbReference type="InterPro" id="IPR002110">
    <property type="entry name" value="Ankyrin_rpt"/>
</dbReference>
<dbReference type="InterPro" id="IPR036770">
    <property type="entry name" value="Ankyrin_rpt-contain_sf"/>
</dbReference>
<keyword evidence="3" id="KW-1185">Reference proteome</keyword>
<evidence type="ECO:0000256" key="1">
    <source>
        <dbReference type="SAM" id="MobiDB-lite"/>
    </source>
</evidence>
<protein>
    <recommendedName>
        <fullName evidence="4">Ankyrin</fullName>
    </recommendedName>
</protein>
<name>A0A9W8SBZ2_9HYPO</name>
<sequence>MATDRKAKCLAPIEQLAPELLATIANDLEDGDVYNVTMASTILLSKLDRYLYARDAMRPAPKGLKHAVFCGNDLLGVAIIQKYPESFAKKCVNTIFRDDNTLYTALHIAAGFGHVNMIKKLHQLGAISSRFGLKLRKVLGSRFQTHLSVHEYLRPYMSQTMWMPNFAPLVKRDFKTFEILDELYPGPCVGVAATKGLPADLESDDEEPVWVLNLHHFAPLINSYKLLEIALLKYQADDEAPGGPNKQSVFHFAVKARCSDCIRQLLDVTVGFGDGLLDREGYSPLHHAIRDGILDDLERRDEWRPMLKTLLDDFNPTAQQMGGKWQTPLLIAAEFIPLDWSTRHAGIKFALRTLIDRERAIQHAYDLGHLPTMINYPDNHGKTVLSIIAKEIIARKGNTSLENLFKEMVRCGADINLDVNTIVNPHRYVHSIRHLADNASKTGLKGFLKILHAEGAALHAAEQSGTLTINVAAGQQPYVQAAPFDGTLLYDVPTCAEVASRENTRIVECFRAAMAANPAMYDDAALTNGPAINAPGVANAPNVPNVPNVPHVPHVPHVPNIPQHLVVPAISNAPNAPGAPTSVEVARQEKARFLEHFRAILAAHPAGHDPIALARDIFKNPRNDPYLPPHLRGQFYSRLALMVSVGARLQGFNPQAGSPQAGTFQAGHSQVDLSQPSSSSAAIGTTDEAAPGGQPNQP</sequence>
<dbReference type="Pfam" id="PF00023">
    <property type="entry name" value="Ank"/>
    <property type="match status" value="1"/>
</dbReference>
<evidence type="ECO:0000313" key="2">
    <source>
        <dbReference type="EMBL" id="KAJ4268268.1"/>
    </source>
</evidence>
<dbReference type="EMBL" id="JAOQAZ010000003">
    <property type="protein sequence ID" value="KAJ4268268.1"/>
    <property type="molecule type" value="Genomic_DNA"/>
</dbReference>
<dbReference type="PANTHER" id="PTHR24118:SF100">
    <property type="entry name" value="FYVE-TYPE DOMAIN-CONTAINING PROTEIN"/>
    <property type="match status" value="1"/>
</dbReference>
<dbReference type="OrthoDB" id="194358at2759"/>
<reference evidence="2" key="1">
    <citation type="submission" date="2022-09" db="EMBL/GenBank/DDBJ databases">
        <title>Fusarium specimens isolated from Avocado Roots.</title>
        <authorList>
            <person name="Stajich J."/>
            <person name="Roper C."/>
            <person name="Heimlech-Rivalta G."/>
        </authorList>
    </citation>
    <scope>NUCLEOTIDE SEQUENCE</scope>
    <source>
        <strain evidence="2">CF00136</strain>
    </source>
</reference>
<dbReference type="PANTHER" id="PTHR24118">
    <property type="entry name" value="POTE ANKYRIN DOMAIN"/>
    <property type="match status" value="1"/>
</dbReference>
<organism evidence="2 3">
    <name type="scientific">Fusarium torreyae</name>
    <dbReference type="NCBI Taxonomy" id="1237075"/>
    <lineage>
        <taxon>Eukaryota</taxon>
        <taxon>Fungi</taxon>
        <taxon>Dikarya</taxon>
        <taxon>Ascomycota</taxon>
        <taxon>Pezizomycotina</taxon>
        <taxon>Sordariomycetes</taxon>
        <taxon>Hypocreomycetidae</taxon>
        <taxon>Hypocreales</taxon>
        <taxon>Nectriaceae</taxon>
        <taxon>Fusarium</taxon>
    </lineage>
</organism>